<evidence type="ECO:0000256" key="2">
    <source>
        <dbReference type="ARBA" id="ARBA00022741"/>
    </source>
</evidence>
<dbReference type="AlphaFoldDB" id="A0A9D9HN48"/>
<evidence type="ECO:0000313" key="13">
    <source>
        <dbReference type="Proteomes" id="UP000823638"/>
    </source>
</evidence>
<dbReference type="EC" id="5.6.2.4" evidence="8"/>
<dbReference type="Pfam" id="PF16203">
    <property type="entry name" value="ERCC3_RAD25_C"/>
    <property type="match status" value="1"/>
</dbReference>
<evidence type="ECO:0000256" key="3">
    <source>
        <dbReference type="ARBA" id="ARBA00022801"/>
    </source>
</evidence>
<reference evidence="12" key="2">
    <citation type="journal article" date="2021" name="PeerJ">
        <title>Extensive microbial diversity within the chicken gut microbiome revealed by metagenomics and culture.</title>
        <authorList>
            <person name="Gilroy R."/>
            <person name="Ravi A."/>
            <person name="Getino M."/>
            <person name="Pursley I."/>
            <person name="Horton D.L."/>
            <person name="Alikhan N.F."/>
            <person name="Baker D."/>
            <person name="Gharbi K."/>
            <person name="Hall N."/>
            <person name="Watson M."/>
            <person name="Adriaenssens E.M."/>
            <person name="Foster-Nyarko E."/>
            <person name="Jarju S."/>
            <person name="Secka A."/>
            <person name="Antonio M."/>
            <person name="Oren A."/>
            <person name="Chaudhuri R.R."/>
            <person name="La Ragione R."/>
            <person name="Hildebrand F."/>
            <person name="Pallen M.J."/>
        </authorList>
    </citation>
    <scope>NUCLEOTIDE SEQUENCE</scope>
    <source>
        <strain evidence="12">10532</strain>
    </source>
</reference>
<reference evidence="12" key="1">
    <citation type="submission" date="2020-10" db="EMBL/GenBank/DDBJ databases">
        <authorList>
            <person name="Gilroy R."/>
        </authorList>
    </citation>
    <scope>NUCLEOTIDE SEQUENCE</scope>
    <source>
        <strain evidence="12">10532</strain>
    </source>
</reference>
<evidence type="ECO:0000256" key="1">
    <source>
        <dbReference type="ARBA" id="ARBA00006637"/>
    </source>
</evidence>
<dbReference type="InterPro" id="IPR014001">
    <property type="entry name" value="Helicase_ATP-bd"/>
</dbReference>
<dbReference type="EMBL" id="JADIMM010000023">
    <property type="protein sequence ID" value="MBO8456936.1"/>
    <property type="molecule type" value="Genomic_DNA"/>
</dbReference>
<dbReference type="GO" id="GO:0016787">
    <property type="term" value="F:hydrolase activity"/>
    <property type="evidence" value="ECO:0007669"/>
    <property type="project" value="UniProtKB-KW"/>
</dbReference>
<evidence type="ECO:0000256" key="7">
    <source>
        <dbReference type="ARBA" id="ARBA00034617"/>
    </source>
</evidence>
<dbReference type="PRINTS" id="PR00851">
    <property type="entry name" value="XRODRMPGMNTB"/>
</dbReference>
<dbReference type="Gene3D" id="3.40.50.300">
    <property type="entry name" value="P-loop containing nucleotide triphosphate hydrolases"/>
    <property type="match status" value="2"/>
</dbReference>
<accession>A0A9D9HN48</accession>
<evidence type="ECO:0000256" key="6">
    <source>
        <dbReference type="ARBA" id="ARBA00023235"/>
    </source>
</evidence>
<dbReference type="CDD" id="cd18789">
    <property type="entry name" value="SF2_C_XPB"/>
    <property type="match status" value="1"/>
</dbReference>
<gene>
    <name evidence="12" type="ORF">IAA81_01760</name>
</gene>
<comment type="similarity">
    <text evidence="1">Belongs to the helicase family. RAD25/XPB subfamily.</text>
</comment>
<dbReference type="InterPro" id="IPR032830">
    <property type="entry name" value="XPB/Ssl2_N"/>
</dbReference>
<evidence type="ECO:0000256" key="8">
    <source>
        <dbReference type="ARBA" id="ARBA00034808"/>
    </source>
</evidence>
<dbReference type="GO" id="GO:0003677">
    <property type="term" value="F:DNA binding"/>
    <property type="evidence" value="ECO:0007669"/>
    <property type="project" value="InterPro"/>
</dbReference>
<feature type="domain" description="Helicase ATP-binding" evidence="10">
    <location>
        <begin position="229"/>
        <end position="380"/>
    </location>
</feature>
<dbReference type="PROSITE" id="PS51194">
    <property type="entry name" value="HELICASE_CTER"/>
    <property type="match status" value="1"/>
</dbReference>
<dbReference type="GO" id="GO:0005524">
    <property type="term" value="F:ATP binding"/>
    <property type="evidence" value="ECO:0007669"/>
    <property type="project" value="UniProtKB-KW"/>
</dbReference>
<dbReference type="Proteomes" id="UP000823638">
    <property type="component" value="Unassembled WGS sequence"/>
</dbReference>
<dbReference type="SUPFAM" id="SSF52540">
    <property type="entry name" value="P-loop containing nucleoside triphosphate hydrolases"/>
    <property type="match status" value="2"/>
</dbReference>
<dbReference type="InterPro" id="IPR027417">
    <property type="entry name" value="P-loop_NTPase"/>
</dbReference>
<comment type="catalytic activity">
    <reaction evidence="9">
        <text>ATP + H2O = ADP + phosphate + H(+)</text>
        <dbReference type="Rhea" id="RHEA:13065"/>
        <dbReference type="ChEBI" id="CHEBI:15377"/>
        <dbReference type="ChEBI" id="CHEBI:15378"/>
        <dbReference type="ChEBI" id="CHEBI:30616"/>
        <dbReference type="ChEBI" id="CHEBI:43474"/>
        <dbReference type="ChEBI" id="CHEBI:456216"/>
        <dbReference type="EC" id="5.6.2.4"/>
    </reaction>
</comment>
<name>A0A9D9HN48_9SPIR</name>
<comment type="caution">
    <text evidence="12">The sequence shown here is derived from an EMBL/GenBank/DDBJ whole genome shotgun (WGS) entry which is preliminary data.</text>
</comment>
<evidence type="ECO:0000256" key="5">
    <source>
        <dbReference type="ARBA" id="ARBA00022840"/>
    </source>
</evidence>
<dbReference type="InterPro" id="IPR006935">
    <property type="entry name" value="Helicase/UvrB_N"/>
</dbReference>
<evidence type="ECO:0000256" key="9">
    <source>
        <dbReference type="ARBA" id="ARBA00048988"/>
    </source>
</evidence>
<proteinExistence type="inferred from homology"/>
<dbReference type="SMART" id="SM00490">
    <property type="entry name" value="HELICc"/>
    <property type="match status" value="1"/>
</dbReference>
<dbReference type="PROSITE" id="PS51192">
    <property type="entry name" value="HELICASE_ATP_BIND_1"/>
    <property type="match status" value="1"/>
</dbReference>
<sequence>MEYDFQNPIIVQSDKTVLLDVHSPKFSEARDALIPFAELEKSPEHLHTYRITPLSLWNAASGGETCDKITGTLNRLARFPVPQGVLAWISETFLKYGAVKLFLSKEKDSLLLVMEEEKLYRQLLEAKVFKGILNESTVGDLDYIGKEYYNGARDLYIFRSEIINRGTIKQKLLKFGWPCSDEIPLEKGEPLEISLKSVSSTGLPVFLRDYQKAAADALLGDGRPGSGFGTIILPCGAGKTIVGMEIMNRLKTRTLVVTTNISAVHQWIRELKDKTSLADEDIGEYTGECKEVKPVTVATYQILTWRNEKNKGTREEYPHFSLFTDYKWGLLVFDEVHTLPAPVFRVTAELQTLYRVGLTATLVREDGLEGDVFSLVGPKRYDVPWKEMEQKGWIAGARCGEIRLNLSFPDEILYSGASLRKKHRIASENILKDEVVSYLVKNNPDEKILIIGQYLEQLDRLSKRLGAPVITGKTPTGERENLYEGFRQGRIPVLILSKVGNFAIDLPDASFAIQVSGTFGSRQEEAQRLGRILRPKEKAYFYSIVTRGTVEEDFSNNRQKFLAEQGYTYTIQTWNGSELEDIGW</sequence>
<dbReference type="SMART" id="SM00487">
    <property type="entry name" value="DEXDc"/>
    <property type="match status" value="1"/>
</dbReference>
<dbReference type="InterPro" id="IPR032438">
    <property type="entry name" value="ERCC3_RAD25_C"/>
</dbReference>
<dbReference type="GO" id="GO:0043138">
    <property type="term" value="F:3'-5' DNA helicase activity"/>
    <property type="evidence" value="ECO:0007669"/>
    <property type="project" value="UniProtKB-EC"/>
</dbReference>
<evidence type="ECO:0000313" key="12">
    <source>
        <dbReference type="EMBL" id="MBO8456936.1"/>
    </source>
</evidence>
<feature type="domain" description="Helicase C-terminal" evidence="11">
    <location>
        <begin position="434"/>
        <end position="582"/>
    </location>
</feature>
<comment type="catalytic activity">
    <reaction evidence="7">
        <text>Couples ATP hydrolysis with the unwinding of duplex DNA by translocating in the 3'-5' direction.</text>
        <dbReference type="EC" id="5.6.2.4"/>
    </reaction>
</comment>
<keyword evidence="6" id="KW-0413">Isomerase</keyword>
<keyword evidence="4 12" id="KW-0347">Helicase</keyword>
<dbReference type="Pfam" id="PF04851">
    <property type="entry name" value="ResIII"/>
    <property type="match status" value="1"/>
</dbReference>
<dbReference type="NCBIfam" id="NF045503">
    <property type="entry name" value="repair_heli_XPB"/>
    <property type="match status" value="1"/>
</dbReference>
<dbReference type="PANTHER" id="PTHR11274">
    <property type="entry name" value="RAD25/XP-B DNA REPAIR HELICASE"/>
    <property type="match status" value="1"/>
</dbReference>
<organism evidence="12 13">
    <name type="scientific">Candidatus Gallitreponema excrementavium</name>
    <dbReference type="NCBI Taxonomy" id="2840840"/>
    <lineage>
        <taxon>Bacteria</taxon>
        <taxon>Pseudomonadati</taxon>
        <taxon>Spirochaetota</taxon>
        <taxon>Spirochaetia</taxon>
        <taxon>Spirochaetales</taxon>
        <taxon>Candidatus Gallitreponema</taxon>
    </lineage>
</organism>
<evidence type="ECO:0000259" key="10">
    <source>
        <dbReference type="PROSITE" id="PS51192"/>
    </source>
</evidence>
<evidence type="ECO:0000259" key="11">
    <source>
        <dbReference type="PROSITE" id="PS51194"/>
    </source>
</evidence>
<dbReference type="PANTHER" id="PTHR11274:SF0">
    <property type="entry name" value="GENERAL TRANSCRIPTION AND DNA REPAIR FACTOR IIH HELICASE SUBUNIT XPB"/>
    <property type="match status" value="1"/>
</dbReference>
<dbReference type="Pfam" id="PF13625">
    <property type="entry name" value="Helicase_C_3"/>
    <property type="match status" value="1"/>
</dbReference>
<dbReference type="InterPro" id="IPR001650">
    <property type="entry name" value="Helicase_C-like"/>
</dbReference>
<keyword evidence="3" id="KW-0378">Hydrolase</keyword>
<keyword evidence="2" id="KW-0547">Nucleotide-binding</keyword>
<dbReference type="InterPro" id="IPR050615">
    <property type="entry name" value="ATP-dep_DNA_Helicase"/>
</dbReference>
<protein>
    <recommendedName>
        <fullName evidence="8">DNA 3'-5' helicase</fullName>
        <ecNumber evidence="8">5.6.2.4</ecNumber>
    </recommendedName>
</protein>
<evidence type="ECO:0000256" key="4">
    <source>
        <dbReference type="ARBA" id="ARBA00022806"/>
    </source>
</evidence>
<keyword evidence="5" id="KW-0067">ATP-binding</keyword>